<evidence type="ECO:0000259" key="2">
    <source>
        <dbReference type="Pfam" id="PF20148"/>
    </source>
</evidence>
<accession>A0ABU1WF23</accession>
<sequence>MRAILLVLLAFAALPVSAQASYAPIVFWNVPNFYSGNWENIRYPDPVTAFTTDWEKLALHQCGKPILFAREEIFLDAFPVGNPPGSHYNAHAINRSCETGATSVIVFGSTARRWAGCTNTGPWYYSPDGLSCTTPPNKVDPELSRGHPCTPDCSYGDPINVAVGNKFEQRTEYEGRGAFPLRFGWTYNSSGSSIAAGPQELSLGRNRTHTFARAVRQTSNGTITTAYVLRPEGNTFRFNLVSGAWVPTSGVDGRLFSVPDASGAFAGWRYTSSNGDQELYNVKGQLVVLTGRLGLSQTLTYNEKGRLGEVIDPEGRRLAFSYNPQGNLSGLNLPDGNSIAFGYDASNNLATVTYPGGASIQYRYNESAYSVSETKPGALTGVIDEAQSRYSTTTYDRYTYATSTYLGSNIDRFDVTYTMSPNGYAPQASVLDSLGKRRIVSFAPYGGRARATSGADQCSSCPAGSVSYTYDASGRLNTETDLKGVVTDYDFNSSGLVTQKVEGANGL</sequence>
<keyword evidence="1" id="KW-0732">Signal</keyword>
<dbReference type="InterPro" id="IPR031325">
    <property type="entry name" value="RHS_repeat"/>
</dbReference>
<dbReference type="Pfam" id="PF20148">
    <property type="entry name" value="DUF6531"/>
    <property type="match status" value="1"/>
</dbReference>
<dbReference type="PANTHER" id="PTHR32305">
    <property type="match status" value="1"/>
</dbReference>
<dbReference type="Pfam" id="PF05593">
    <property type="entry name" value="RHS_repeat"/>
    <property type="match status" value="2"/>
</dbReference>
<proteinExistence type="predicted"/>
<dbReference type="Gene3D" id="2.180.10.10">
    <property type="entry name" value="RHS repeat-associated core"/>
    <property type="match status" value="1"/>
</dbReference>
<dbReference type="InterPro" id="IPR045351">
    <property type="entry name" value="DUF6531"/>
</dbReference>
<dbReference type="Proteomes" id="UP001251524">
    <property type="component" value="Unassembled WGS sequence"/>
</dbReference>
<keyword evidence="4" id="KW-1185">Reference proteome</keyword>
<evidence type="ECO:0000256" key="1">
    <source>
        <dbReference type="SAM" id="SignalP"/>
    </source>
</evidence>
<dbReference type="NCBIfam" id="TIGR01643">
    <property type="entry name" value="YD_repeat_2x"/>
    <property type="match status" value="2"/>
</dbReference>
<dbReference type="EMBL" id="JAVDVY010000003">
    <property type="protein sequence ID" value="MDR7136162.1"/>
    <property type="molecule type" value="Genomic_DNA"/>
</dbReference>
<reference evidence="3 4" key="1">
    <citation type="submission" date="2023-07" db="EMBL/GenBank/DDBJ databases">
        <title>Sorghum-associated microbial communities from plants grown in Nebraska, USA.</title>
        <authorList>
            <person name="Schachtman D."/>
        </authorList>
    </citation>
    <scope>NUCLEOTIDE SEQUENCE [LARGE SCALE GENOMIC DNA]</scope>
    <source>
        <strain evidence="3 4">BE198</strain>
    </source>
</reference>
<name>A0ABU1WF23_9GAMM</name>
<dbReference type="PANTHER" id="PTHR32305:SF15">
    <property type="entry name" value="PROTEIN RHSA-RELATED"/>
    <property type="match status" value="1"/>
</dbReference>
<feature type="signal peptide" evidence="1">
    <location>
        <begin position="1"/>
        <end position="20"/>
    </location>
</feature>
<dbReference type="RefSeq" id="WP_310064396.1">
    <property type="nucleotide sequence ID" value="NZ_JAVDVY010000003.1"/>
</dbReference>
<protein>
    <submittedName>
        <fullName evidence="3">YD repeat-containing protein</fullName>
    </submittedName>
</protein>
<comment type="caution">
    <text evidence="3">The sequence shown here is derived from an EMBL/GenBank/DDBJ whole genome shotgun (WGS) entry which is preliminary data.</text>
</comment>
<feature type="domain" description="DUF6531" evidence="2">
    <location>
        <begin position="156"/>
        <end position="238"/>
    </location>
</feature>
<organism evidence="3 4">
    <name type="scientific">Lysobacter niastensis</name>
    <dbReference type="NCBI Taxonomy" id="380629"/>
    <lineage>
        <taxon>Bacteria</taxon>
        <taxon>Pseudomonadati</taxon>
        <taxon>Pseudomonadota</taxon>
        <taxon>Gammaproteobacteria</taxon>
        <taxon>Lysobacterales</taxon>
        <taxon>Lysobacteraceae</taxon>
        <taxon>Lysobacter</taxon>
    </lineage>
</organism>
<feature type="chain" id="PRO_5046589301" evidence="1">
    <location>
        <begin position="21"/>
        <end position="507"/>
    </location>
</feature>
<evidence type="ECO:0000313" key="4">
    <source>
        <dbReference type="Proteomes" id="UP001251524"/>
    </source>
</evidence>
<dbReference type="InterPro" id="IPR050708">
    <property type="entry name" value="T6SS_VgrG/RHS"/>
</dbReference>
<evidence type="ECO:0000313" key="3">
    <source>
        <dbReference type="EMBL" id="MDR7136162.1"/>
    </source>
</evidence>
<dbReference type="InterPro" id="IPR006530">
    <property type="entry name" value="YD"/>
</dbReference>
<gene>
    <name evidence="3" type="ORF">J2X06_003380</name>
</gene>